<dbReference type="Proteomes" id="UP000252519">
    <property type="component" value="Unassembled WGS sequence"/>
</dbReference>
<name>A0A368GBZ8_ANCCA</name>
<gene>
    <name evidence="2" type="ORF">ANCCAN_13264</name>
</gene>
<keyword evidence="3" id="KW-1185">Reference proteome</keyword>
<dbReference type="PANTHER" id="PTHR45908">
    <property type="entry name" value="PROTEIN CBG11750-RELATED"/>
    <property type="match status" value="1"/>
</dbReference>
<evidence type="ECO:0000313" key="2">
    <source>
        <dbReference type="EMBL" id="RCN40809.1"/>
    </source>
</evidence>
<dbReference type="Gene3D" id="3.40.50.1820">
    <property type="entry name" value="alpha/beta hydrolase"/>
    <property type="match status" value="1"/>
</dbReference>
<organism evidence="2 3">
    <name type="scientific">Ancylostoma caninum</name>
    <name type="common">Dog hookworm</name>
    <dbReference type="NCBI Taxonomy" id="29170"/>
    <lineage>
        <taxon>Eukaryota</taxon>
        <taxon>Metazoa</taxon>
        <taxon>Ecdysozoa</taxon>
        <taxon>Nematoda</taxon>
        <taxon>Chromadorea</taxon>
        <taxon>Rhabditida</taxon>
        <taxon>Rhabditina</taxon>
        <taxon>Rhabditomorpha</taxon>
        <taxon>Strongyloidea</taxon>
        <taxon>Ancylostomatidae</taxon>
        <taxon>Ancylostomatinae</taxon>
        <taxon>Ancylostoma</taxon>
    </lineage>
</organism>
<protein>
    <submittedName>
        <fullName evidence="2">Triacylglycerol lipase</fullName>
    </submittedName>
</protein>
<feature type="non-terminal residue" evidence="2">
    <location>
        <position position="1"/>
    </location>
</feature>
<dbReference type="SUPFAM" id="SSF53474">
    <property type="entry name" value="alpha/beta-Hydrolases"/>
    <property type="match status" value="1"/>
</dbReference>
<accession>A0A368GBZ8</accession>
<dbReference type="CDD" id="cd00519">
    <property type="entry name" value="Lipase_3"/>
    <property type="match status" value="1"/>
</dbReference>
<dbReference type="InterPro" id="IPR029058">
    <property type="entry name" value="AB_hydrolase_fold"/>
</dbReference>
<evidence type="ECO:0000313" key="3">
    <source>
        <dbReference type="Proteomes" id="UP000252519"/>
    </source>
</evidence>
<reference evidence="2 3" key="1">
    <citation type="submission" date="2014-10" db="EMBL/GenBank/DDBJ databases">
        <title>Draft genome of the hookworm Ancylostoma caninum.</title>
        <authorList>
            <person name="Mitreva M."/>
        </authorList>
    </citation>
    <scope>NUCLEOTIDE SEQUENCE [LARGE SCALE GENOMIC DNA]</scope>
    <source>
        <strain evidence="2 3">Baltimore</strain>
    </source>
</reference>
<dbReference type="OrthoDB" id="5866690at2759"/>
<feature type="domain" description="Fungal lipase-type" evidence="1">
    <location>
        <begin position="42"/>
        <end position="183"/>
    </location>
</feature>
<proteinExistence type="predicted"/>
<evidence type="ECO:0000259" key="1">
    <source>
        <dbReference type="Pfam" id="PF01764"/>
    </source>
</evidence>
<dbReference type="AlphaFoldDB" id="A0A368GBZ8"/>
<dbReference type="GO" id="GO:0006629">
    <property type="term" value="P:lipid metabolic process"/>
    <property type="evidence" value="ECO:0007669"/>
    <property type="project" value="InterPro"/>
</dbReference>
<dbReference type="Pfam" id="PF01764">
    <property type="entry name" value="Lipase_3"/>
    <property type="match status" value="1"/>
</dbReference>
<dbReference type="InterPro" id="IPR002921">
    <property type="entry name" value="Fungal_lipase-type"/>
</dbReference>
<sequence length="248" mass="27920">NAVEVIDGKFCAVQVHRLIEAKCDQDVCSGYTAVLHPHKAIVMSFRGTNTVLQLIQEINKTVFVSWYRWIFGGQVSMYFGDAFVKIWNEGMGEDFVALRNKYPDYEIWVTGHSLGGAIASLASSYIIGGGYADAKKTKLVTFGQPRTGDVDYSAAHNTQARFYCAEYSYRVTHYRDIVPHIPIGKSGGYHHHRREAFYQRGMKSDAFRVCEDNESSDCSNGLYFTNSIKDHTHYFGKQVSEYGISGCV</sequence>
<dbReference type="EMBL" id="JOJR01000266">
    <property type="protein sequence ID" value="RCN40809.1"/>
    <property type="molecule type" value="Genomic_DNA"/>
</dbReference>
<comment type="caution">
    <text evidence="2">The sequence shown here is derived from an EMBL/GenBank/DDBJ whole genome shotgun (WGS) entry which is preliminary data.</text>
</comment>